<proteinExistence type="predicted"/>
<dbReference type="GeneID" id="20639010"/>
<keyword evidence="2" id="KW-1185">Reference proteome</keyword>
<organism evidence="1 2">
    <name type="scientific">Phytophthora sojae (strain P6497)</name>
    <name type="common">Soybean stem and root rot agent</name>
    <name type="synonym">Phytophthora megasperma f. sp. glycines</name>
    <dbReference type="NCBI Taxonomy" id="1094619"/>
    <lineage>
        <taxon>Eukaryota</taxon>
        <taxon>Sar</taxon>
        <taxon>Stramenopiles</taxon>
        <taxon>Oomycota</taxon>
        <taxon>Peronosporomycetes</taxon>
        <taxon>Peronosporales</taxon>
        <taxon>Peronosporaceae</taxon>
        <taxon>Phytophthora</taxon>
    </lineage>
</organism>
<dbReference type="RefSeq" id="XP_009534631.1">
    <property type="nucleotide sequence ID" value="XM_009536336.1"/>
</dbReference>
<dbReference type="AlphaFoldDB" id="G5A521"/>
<evidence type="ECO:0000313" key="1">
    <source>
        <dbReference type="EMBL" id="EGZ09770.1"/>
    </source>
</evidence>
<dbReference type="KEGG" id="psoj:PHYSODRAFT_258859"/>
<sequence>MPRVWQDICSRQLTRRLEANRENIRLKKQYETEKQLVKSFKKLLYNRRVPRDAEPEATKHTRRTDIPEGYIERMAAMVFKQLEAGVKVCYGKVERIFDAQRLVPMNLVPHGTLLDRRVMTRGVERKFYDRRTMPVDIGQRFQDIAADEIVERFGLEMSDFKTNTSATAYAQ</sequence>
<dbReference type="Proteomes" id="UP000002640">
    <property type="component" value="Unassembled WGS sequence"/>
</dbReference>
<name>G5A521_PHYSP</name>
<gene>
    <name evidence="1" type="ORF">PHYSODRAFT_258859</name>
</gene>
<dbReference type="EMBL" id="JH159159">
    <property type="protein sequence ID" value="EGZ09770.1"/>
    <property type="molecule type" value="Genomic_DNA"/>
</dbReference>
<dbReference type="SMR" id="G5A521"/>
<evidence type="ECO:0000313" key="2">
    <source>
        <dbReference type="Proteomes" id="UP000002640"/>
    </source>
</evidence>
<accession>G5A521</accession>
<reference evidence="1 2" key="1">
    <citation type="journal article" date="2006" name="Science">
        <title>Phytophthora genome sequences uncover evolutionary origins and mechanisms of pathogenesis.</title>
        <authorList>
            <person name="Tyler B.M."/>
            <person name="Tripathy S."/>
            <person name="Zhang X."/>
            <person name="Dehal P."/>
            <person name="Jiang R.H."/>
            <person name="Aerts A."/>
            <person name="Arredondo F.D."/>
            <person name="Baxter L."/>
            <person name="Bensasson D."/>
            <person name="Beynon J.L."/>
            <person name="Chapman J."/>
            <person name="Damasceno C.M."/>
            <person name="Dorrance A.E."/>
            <person name="Dou D."/>
            <person name="Dickerman A.W."/>
            <person name="Dubchak I.L."/>
            <person name="Garbelotto M."/>
            <person name="Gijzen M."/>
            <person name="Gordon S.G."/>
            <person name="Govers F."/>
            <person name="Grunwald N.J."/>
            <person name="Huang W."/>
            <person name="Ivors K.L."/>
            <person name="Jones R.W."/>
            <person name="Kamoun S."/>
            <person name="Krampis K."/>
            <person name="Lamour K.H."/>
            <person name="Lee M.K."/>
            <person name="McDonald W.H."/>
            <person name="Medina M."/>
            <person name="Meijer H.J."/>
            <person name="Nordberg E.K."/>
            <person name="Maclean D.J."/>
            <person name="Ospina-Giraldo M.D."/>
            <person name="Morris P.F."/>
            <person name="Phuntumart V."/>
            <person name="Putnam N.H."/>
            <person name="Rash S."/>
            <person name="Rose J.K."/>
            <person name="Sakihama Y."/>
            <person name="Salamov A.A."/>
            <person name="Savidor A."/>
            <person name="Scheuring C.F."/>
            <person name="Smith B.M."/>
            <person name="Sobral B.W."/>
            <person name="Terry A."/>
            <person name="Torto-Alalibo T.A."/>
            <person name="Win J."/>
            <person name="Xu Z."/>
            <person name="Zhang H."/>
            <person name="Grigoriev I.V."/>
            <person name="Rokhsar D.S."/>
            <person name="Boore J.L."/>
        </authorList>
    </citation>
    <scope>NUCLEOTIDE SEQUENCE [LARGE SCALE GENOMIC DNA]</scope>
    <source>
        <strain evidence="1 2">P6497</strain>
    </source>
</reference>
<protein>
    <submittedName>
        <fullName evidence="1">Uncharacterized protein</fullName>
    </submittedName>
</protein>
<dbReference type="InParanoid" id="G5A521"/>